<dbReference type="Proteomes" id="UP000677152">
    <property type="component" value="Chromosome"/>
</dbReference>
<dbReference type="InterPro" id="IPR032724">
    <property type="entry name" value="SCP1.201-like"/>
</dbReference>
<organism evidence="1 2">
    <name type="scientific">Actinosynnema pretiosum subsp. pretiosum</name>
    <dbReference type="NCBI Taxonomy" id="103721"/>
    <lineage>
        <taxon>Bacteria</taxon>
        <taxon>Bacillati</taxon>
        <taxon>Actinomycetota</taxon>
        <taxon>Actinomycetes</taxon>
        <taxon>Pseudonocardiales</taxon>
        <taxon>Pseudonocardiaceae</taxon>
        <taxon>Actinosynnema</taxon>
    </lineage>
</organism>
<proteinExistence type="predicted"/>
<sequence length="295" mass="32925">MSESLLSGVWAQVAIALDRAASTALLLNRAFGLLCEAVDGLFVVARGSAGEVRELVQWWAEQAAEVAESLWRMQWSYLRAEHSLLAYVARLGGVLPARSVMFPGHVEPDAHFGPNPERHHPALVEVPIVWAGRQEDRTNTWARRVQRGFPRYTVGAKTAGMFYNAGSQFWELLSGVDHRGGLTRKASQHISRMLSSGFFDGKPLDTKSDHLRMLNYTSTHVETKAAIWARDSDQETIDVVTNRNYVCGESYDPDDVDEPPGCYQAVESVLREGQTMRVWTTDPENRVITIHGKGM</sequence>
<protein>
    <submittedName>
        <fullName evidence="1">Uncharacterized protein</fullName>
    </submittedName>
</protein>
<dbReference type="Pfam" id="PF14428">
    <property type="entry name" value="DddA-like"/>
    <property type="match status" value="1"/>
</dbReference>
<reference evidence="1" key="1">
    <citation type="submission" date="2021-04" db="EMBL/GenBank/DDBJ databases">
        <title>Genomic sequence of Actinosynnema pretiosum subsp. pretiosum ATCC 31280 (C-14919).</title>
        <authorList>
            <person name="Bai L."/>
            <person name="Wang X."/>
            <person name="Xiao Y."/>
        </authorList>
    </citation>
    <scope>NUCLEOTIDE SEQUENCE</scope>
    <source>
        <strain evidence="1">ATCC 31280</strain>
    </source>
</reference>
<evidence type="ECO:0000313" key="2">
    <source>
        <dbReference type="Proteomes" id="UP000677152"/>
    </source>
</evidence>
<gene>
    <name evidence="1" type="ORF">KCV87_20690</name>
</gene>
<dbReference type="AlphaFoldDB" id="A0AA45L217"/>
<name>A0AA45L217_9PSEU</name>
<dbReference type="EMBL" id="CP073249">
    <property type="protein sequence ID" value="QUF01942.1"/>
    <property type="molecule type" value="Genomic_DNA"/>
</dbReference>
<accession>A0AA45L217</accession>
<evidence type="ECO:0000313" key="1">
    <source>
        <dbReference type="EMBL" id="QUF01942.1"/>
    </source>
</evidence>